<comment type="caution">
    <text evidence="2">The sequence shown here is derived from an EMBL/GenBank/DDBJ whole genome shotgun (WGS) entry which is preliminary data.</text>
</comment>
<dbReference type="PANTHER" id="PTHR35549:SF3">
    <property type="entry name" value="E3 UBIQUITIN-PROTEIN LIGASE LIN"/>
    <property type="match status" value="1"/>
</dbReference>
<dbReference type="EMBL" id="JAPFFK010000008">
    <property type="protein sequence ID" value="KAJ6748209.1"/>
    <property type="molecule type" value="Genomic_DNA"/>
</dbReference>
<dbReference type="OrthoDB" id="635642at2759"/>
<dbReference type="InterPro" id="IPR055566">
    <property type="entry name" value="ARM_LIN"/>
</dbReference>
<name>A0A9Q0VGF4_SALPP</name>
<dbReference type="AlphaFoldDB" id="A0A9Q0VGF4"/>
<evidence type="ECO:0000313" key="2">
    <source>
        <dbReference type="EMBL" id="KAJ6748209.1"/>
    </source>
</evidence>
<dbReference type="Pfam" id="PF23628">
    <property type="entry name" value="ARM_LIN_C"/>
    <property type="match status" value="1"/>
</dbReference>
<dbReference type="PANTHER" id="PTHR35549">
    <property type="entry name" value="OS04G0584500 PROTEIN"/>
    <property type="match status" value="1"/>
</dbReference>
<keyword evidence="3" id="KW-1185">Reference proteome</keyword>
<feature type="domain" description="Putative E3 ubiquitin-protein ligase LIN ARM-like" evidence="1">
    <location>
        <begin position="4"/>
        <end position="118"/>
    </location>
</feature>
<proteinExistence type="predicted"/>
<dbReference type="Proteomes" id="UP001151532">
    <property type="component" value="Chromosome 12"/>
</dbReference>
<protein>
    <submittedName>
        <fullName evidence="2">E3 UBIQUITIN-PROTEIN LIGASE LIN-RELATED</fullName>
    </submittedName>
</protein>
<reference evidence="2" key="2">
    <citation type="journal article" date="2023" name="Int. J. Mol. Sci.">
        <title>De Novo Assembly and Annotation of 11 Diverse Shrub Willow (Salix) Genomes Reveals Novel Gene Organization in Sex-Linked Regions.</title>
        <authorList>
            <person name="Hyden B."/>
            <person name="Feng K."/>
            <person name="Yates T.B."/>
            <person name="Jawdy S."/>
            <person name="Cereghino C."/>
            <person name="Smart L.B."/>
            <person name="Muchero W."/>
        </authorList>
    </citation>
    <scope>NUCLEOTIDE SEQUENCE</scope>
    <source>
        <tissue evidence="2">Shoot tip</tissue>
    </source>
</reference>
<evidence type="ECO:0000259" key="1">
    <source>
        <dbReference type="Pfam" id="PF23628"/>
    </source>
</evidence>
<evidence type="ECO:0000313" key="3">
    <source>
        <dbReference type="Proteomes" id="UP001151532"/>
    </source>
</evidence>
<organism evidence="2 3">
    <name type="scientific">Salix purpurea</name>
    <name type="common">Purple osier willow</name>
    <dbReference type="NCBI Taxonomy" id="77065"/>
    <lineage>
        <taxon>Eukaryota</taxon>
        <taxon>Viridiplantae</taxon>
        <taxon>Streptophyta</taxon>
        <taxon>Embryophyta</taxon>
        <taxon>Tracheophyta</taxon>
        <taxon>Spermatophyta</taxon>
        <taxon>Magnoliopsida</taxon>
        <taxon>eudicotyledons</taxon>
        <taxon>Gunneridae</taxon>
        <taxon>Pentapetalae</taxon>
        <taxon>rosids</taxon>
        <taxon>fabids</taxon>
        <taxon>Malpighiales</taxon>
        <taxon>Salicaceae</taxon>
        <taxon>Saliceae</taxon>
        <taxon>Salix</taxon>
    </lineage>
</organism>
<reference evidence="2" key="1">
    <citation type="submission" date="2022-11" db="EMBL/GenBank/DDBJ databases">
        <authorList>
            <person name="Hyden B.L."/>
            <person name="Feng K."/>
            <person name="Yates T."/>
            <person name="Jawdy S."/>
            <person name="Smart L.B."/>
            <person name="Muchero W."/>
        </authorList>
    </citation>
    <scope>NUCLEOTIDE SEQUENCE</scope>
    <source>
        <tissue evidence="2">Shoot tip</tissue>
    </source>
</reference>
<accession>A0A9Q0VGF4</accession>
<sequence length="120" mass="13451">MKRKDAVEDWHRKVAVVLLNSGGKRFLSALSNSIANGIPILVHSSLFTVAWMSRIMLPARNENSYSKITPQLTKSPHYDRALDGRMNPSVSQKHLIKSSEALSMLSTLNKELIDPLRNPL</sequence>
<gene>
    <name evidence="2" type="ORF">OIU79_029347</name>
</gene>